<dbReference type="InterPro" id="IPR007312">
    <property type="entry name" value="Phosphoesterase"/>
</dbReference>
<protein>
    <recommendedName>
        <fullName evidence="5">Acid phosphatase</fullName>
    </recommendedName>
</protein>
<dbReference type="PANTHER" id="PTHR31956">
    <property type="entry name" value="NON-SPECIFIC PHOSPHOLIPASE C4-RELATED"/>
    <property type="match status" value="1"/>
</dbReference>
<dbReference type="InterPro" id="IPR017850">
    <property type="entry name" value="Alkaline_phosphatase_core_sf"/>
</dbReference>
<dbReference type="SUPFAM" id="SSF53649">
    <property type="entry name" value="Alkaline phosphatase-like"/>
    <property type="match status" value="1"/>
</dbReference>
<feature type="signal peptide" evidence="2">
    <location>
        <begin position="1"/>
        <end position="19"/>
    </location>
</feature>
<evidence type="ECO:0000313" key="4">
    <source>
        <dbReference type="Proteomes" id="UP000565441"/>
    </source>
</evidence>
<dbReference type="EMBL" id="JAACJP010000015">
    <property type="protein sequence ID" value="KAF5379721.1"/>
    <property type="molecule type" value="Genomic_DNA"/>
</dbReference>
<dbReference type="FunFam" id="3.40.720.10:FF:000064">
    <property type="entry name" value="Probable acid phosphatase Pho610"/>
    <property type="match status" value="1"/>
</dbReference>
<dbReference type="GO" id="GO:0016788">
    <property type="term" value="F:hydrolase activity, acting on ester bonds"/>
    <property type="evidence" value="ECO:0007669"/>
    <property type="project" value="InterPro"/>
</dbReference>
<dbReference type="Gene3D" id="3.40.720.10">
    <property type="entry name" value="Alkaline Phosphatase, subunit A"/>
    <property type="match status" value="1"/>
</dbReference>
<name>A0A8H5HAN4_9AGAR</name>
<evidence type="ECO:0000256" key="2">
    <source>
        <dbReference type="SAM" id="SignalP"/>
    </source>
</evidence>
<keyword evidence="1" id="KW-0378">Hydrolase</keyword>
<organism evidence="3 4">
    <name type="scientific">Tricholomella constricta</name>
    <dbReference type="NCBI Taxonomy" id="117010"/>
    <lineage>
        <taxon>Eukaryota</taxon>
        <taxon>Fungi</taxon>
        <taxon>Dikarya</taxon>
        <taxon>Basidiomycota</taxon>
        <taxon>Agaricomycotina</taxon>
        <taxon>Agaricomycetes</taxon>
        <taxon>Agaricomycetidae</taxon>
        <taxon>Agaricales</taxon>
        <taxon>Tricholomatineae</taxon>
        <taxon>Lyophyllaceae</taxon>
        <taxon>Tricholomella</taxon>
    </lineage>
</organism>
<dbReference type="Pfam" id="PF04185">
    <property type="entry name" value="Phosphoesterase"/>
    <property type="match status" value="1"/>
</dbReference>
<evidence type="ECO:0000256" key="1">
    <source>
        <dbReference type="ARBA" id="ARBA00022801"/>
    </source>
</evidence>
<dbReference type="Proteomes" id="UP000565441">
    <property type="component" value="Unassembled WGS sequence"/>
</dbReference>
<gene>
    <name evidence="3" type="ORF">D9615_005695</name>
</gene>
<keyword evidence="2" id="KW-0732">Signal</keyword>
<feature type="chain" id="PRO_5034568306" description="Acid phosphatase" evidence="2">
    <location>
        <begin position="20"/>
        <end position="390"/>
    </location>
</feature>
<keyword evidence="4" id="KW-1185">Reference proteome</keyword>
<sequence>MRLTLSAVSLLGFLLAAQASSDNHGHKDASCGSSKKIVKGKAFDRIIQVWLENTDFEAAHADPNLQALAKEGLTLSNYFGVTHPSEPNYVASVGGEYFGINNDNLFRVPRNVSTVVDLLEDKGMSWAEYQEDMPSTGFDGFEFRNPTTGANDYVRKHNPLIIFDSVASDPSRAANIKNFTLFEKDLAANQLPQWIFITPNMTNDGHDTNVTFAGTWSRGFLEPLLKNPHFNDHKTLVILTFDENEGGAHNRIFTILLGGAIPKEMIGQVDDSFYDHYSTIATVEANWDLHTLGRWDVGANVFDFVAEKTGDVTRTPENIDTIGLNVSYPGIFNTGHLAKQPVPNTKLVVNGRTVLPAIQKEWESQVECTGYFGQLVPPSALTPPPVPSGC</sequence>
<dbReference type="AlphaFoldDB" id="A0A8H5HAN4"/>
<evidence type="ECO:0000313" key="3">
    <source>
        <dbReference type="EMBL" id="KAF5379721.1"/>
    </source>
</evidence>
<evidence type="ECO:0008006" key="5">
    <source>
        <dbReference type="Google" id="ProtNLM"/>
    </source>
</evidence>
<dbReference type="GO" id="GO:0009395">
    <property type="term" value="P:phospholipid catabolic process"/>
    <property type="evidence" value="ECO:0007669"/>
    <property type="project" value="TreeGrafter"/>
</dbReference>
<comment type="caution">
    <text evidence="3">The sequence shown here is derived from an EMBL/GenBank/DDBJ whole genome shotgun (WGS) entry which is preliminary data.</text>
</comment>
<reference evidence="3 4" key="1">
    <citation type="journal article" date="2020" name="ISME J.">
        <title>Uncovering the hidden diversity of litter-decomposition mechanisms in mushroom-forming fungi.</title>
        <authorList>
            <person name="Floudas D."/>
            <person name="Bentzer J."/>
            <person name="Ahren D."/>
            <person name="Johansson T."/>
            <person name="Persson P."/>
            <person name="Tunlid A."/>
        </authorList>
    </citation>
    <scope>NUCLEOTIDE SEQUENCE [LARGE SCALE GENOMIC DNA]</scope>
    <source>
        <strain evidence="3 4">CBS 661.87</strain>
    </source>
</reference>
<accession>A0A8H5HAN4</accession>
<dbReference type="OrthoDB" id="5135119at2759"/>
<dbReference type="PANTHER" id="PTHR31956:SF15">
    <property type="entry name" value="ACID PHOSPHATASE PHOA"/>
    <property type="match status" value="1"/>
</dbReference>
<proteinExistence type="predicted"/>